<feature type="binding site" evidence="4">
    <location>
        <position position="128"/>
    </location>
    <ligand>
        <name>NAD(+)</name>
        <dbReference type="ChEBI" id="CHEBI:57540"/>
    </ligand>
</feature>
<dbReference type="RefSeq" id="WP_126466217.1">
    <property type="nucleotide sequence ID" value="NZ_LR134523.1"/>
</dbReference>
<evidence type="ECO:0000313" key="7">
    <source>
        <dbReference type="Proteomes" id="UP000269544"/>
    </source>
</evidence>
<dbReference type="PANTHER" id="PTHR43616:SF3">
    <property type="entry name" value="HYDROXYCARBOXYLATE DEHYDROGENASE A"/>
    <property type="match status" value="1"/>
</dbReference>
<comment type="cofactor">
    <cofactor evidence="3">
        <name>Zn(2+)</name>
        <dbReference type="ChEBI" id="CHEBI:29105"/>
    </cofactor>
    <text evidence="3">Binds 1 zinc ion per subunit.</text>
</comment>
<feature type="domain" description="Alcohol dehydrogenase iron-type/glycerol dehydrogenase GldA" evidence="5">
    <location>
        <begin position="8"/>
        <end position="138"/>
    </location>
</feature>
<feature type="binding site" evidence="4">
    <location>
        <begin position="113"/>
        <end position="116"/>
    </location>
    <ligand>
        <name>NAD(+)</name>
        <dbReference type="ChEBI" id="CHEBI:57540"/>
    </ligand>
</feature>
<reference evidence="6 7" key="1">
    <citation type="submission" date="2018-12" db="EMBL/GenBank/DDBJ databases">
        <authorList>
            <consortium name="Pathogen Informatics"/>
        </authorList>
    </citation>
    <scope>NUCLEOTIDE SEQUENCE [LARGE SCALE GENOMIC DNA]</scope>
    <source>
        <strain evidence="6 7">NCTC13079</strain>
    </source>
</reference>
<evidence type="ECO:0000313" key="6">
    <source>
        <dbReference type="EMBL" id="VEJ36322.1"/>
    </source>
</evidence>
<accession>A0A3S5BWP0</accession>
<protein>
    <submittedName>
        <fullName evidence="6">Glycerol dehydrogenase</fullName>
        <ecNumber evidence="6">1.1.1.6</ecNumber>
    </submittedName>
</protein>
<dbReference type="SUPFAM" id="SSF56796">
    <property type="entry name" value="Dehydroquinate synthase-like"/>
    <property type="match status" value="1"/>
</dbReference>
<dbReference type="InterPro" id="IPR016205">
    <property type="entry name" value="Glycerol_DH"/>
</dbReference>
<keyword evidence="4" id="KW-0520">NAD</keyword>
<organism evidence="6 7">
    <name type="scientific">Aedoeadaptatus ivorii</name>
    <dbReference type="NCBI Taxonomy" id="54006"/>
    <lineage>
        <taxon>Bacteria</taxon>
        <taxon>Bacillati</taxon>
        <taxon>Bacillota</taxon>
        <taxon>Tissierellia</taxon>
        <taxon>Tissierellales</taxon>
        <taxon>Peptoniphilaceae</taxon>
        <taxon>Aedoeadaptatus</taxon>
    </lineage>
</organism>
<dbReference type="CDD" id="cd08171">
    <property type="entry name" value="GlyDH-like"/>
    <property type="match status" value="1"/>
</dbReference>
<sequence length="357" mass="38186">MFLPAYSVSRGGYDDLAAVIDRAHYTRVALIGGERALTAAAPKIREAVRASGAEVVAEVVYGTECSQENIDRLANDDAVRAADVLFAVGGGKAIDTVKVLSLALDLPVFAFPTICSNCAAMTAIAVVYHPDGSLSHYAFPHAPRHVFIDLETIANAPDIYFWAGIGDGISKQAEVTFAARGEALDHTARLGLGIAQTCEAPLIEYAEAGLQDVKAHRVSRAVEEVALDILVSTGYVSNLTNQDAYYYNSSLAHVFFDTSCSVVREGSYLHGEVVAFGVMVLHAYDDNATGLEKIARFNRSLGLPVTLAEIGLSESDLDGMMALAPETIEFQRARTPLSADRLKEAAIRADAFGRTLL</sequence>
<evidence type="ECO:0000256" key="3">
    <source>
        <dbReference type="PIRSR" id="PIRSR000112-1"/>
    </source>
</evidence>
<dbReference type="GO" id="GO:0046872">
    <property type="term" value="F:metal ion binding"/>
    <property type="evidence" value="ECO:0007669"/>
    <property type="project" value="UniProtKB-KW"/>
</dbReference>
<dbReference type="Pfam" id="PF00465">
    <property type="entry name" value="Fe-ADH"/>
    <property type="match status" value="1"/>
</dbReference>
<dbReference type="Gene3D" id="3.40.50.1970">
    <property type="match status" value="1"/>
</dbReference>
<feature type="binding site" evidence="3">
    <location>
        <position position="167"/>
    </location>
    <ligand>
        <name>glycerol</name>
        <dbReference type="ChEBI" id="CHEBI:17754"/>
    </ligand>
</feature>
<dbReference type="InterPro" id="IPR001670">
    <property type="entry name" value="ADH_Fe/GldA"/>
</dbReference>
<dbReference type="OrthoDB" id="5198708at2"/>
<feature type="binding site" evidence="3">
    <location>
        <position position="270"/>
    </location>
    <ligand>
        <name>glycerol</name>
        <dbReference type="ChEBI" id="CHEBI:17754"/>
    </ligand>
</feature>
<dbReference type="PIRSF" id="PIRSF000112">
    <property type="entry name" value="Glycerol_dehydrogenase"/>
    <property type="match status" value="1"/>
</dbReference>
<gene>
    <name evidence="6" type="primary">gldA</name>
    <name evidence="6" type="ORF">NCTC13079_01527</name>
</gene>
<keyword evidence="1 3" id="KW-0479">Metal-binding</keyword>
<feature type="binding site" evidence="4">
    <location>
        <position position="122"/>
    </location>
    <ligand>
        <name>NAD(+)</name>
        <dbReference type="ChEBI" id="CHEBI:57540"/>
    </ligand>
</feature>
<dbReference type="Gene3D" id="1.20.1090.10">
    <property type="entry name" value="Dehydroquinate synthase-like - alpha domain"/>
    <property type="match status" value="1"/>
</dbReference>
<dbReference type="PANTHER" id="PTHR43616">
    <property type="entry name" value="GLYCEROL DEHYDROGENASE"/>
    <property type="match status" value="1"/>
</dbReference>
<evidence type="ECO:0000256" key="2">
    <source>
        <dbReference type="ARBA" id="ARBA00023002"/>
    </source>
</evidence>
<keyword evidence="7" id="KW-1185">Reference proteome</keyword>
<keyword evidence="3" id="KW-0862">Zinc</keyword>
<evidence type="ECO:0000256" key="4">
    <source>
        <dbReference type="PIRSR" id="PIRSR000112-3"/>
    </source>
</evidence>
<name>A0A3S5BWP0_9FIRM</name>
<dbReference type="EC" id="1.1.1.6" evidence="6"/>
<dbReference type="GO" id="GO:0008888">
    <property type="term" value="F:glycerol dehydrogenase (NAD+) activity"/>
    <property type="evidence" value="ECO:0007669"/>
    <property type="project" value="UniProtKB-EC"/>
</dbReference>
<feature type="binding site" evidence="4">
    <location>
        <begin position="91"/>
        <end position="95"/>
    </location>
    <ligand>
        <name>NAD(+)</name>
        <dbReference type="ChEBI" id="CHEBI:57540"/>
    </ligand>
</feature>
<dbReference type="AlphaFoldDB" id="A0A3S5BWP0"/>
<evidence type="ECO:0000259" key="5">
    <source>
        <dbReference type="Pfam" id="PF00465"/>
    </source>
</evidence>
<evidence type="ECO:0000256" key="1">
    <source>
        <dbReference type="ARBA" id="ARBA00022723"/>
    </source>
</evidence>
<feature type="binding site" evidence="3">
    <location>
        <position position="253"/>
    </location>
    <ligand>
        <name>glycerol</name>
        <dbReference type="ChEBI" id="CHEBI:17754"/>
    </ligand>
</feature>
<dbReference type="KEGG" id="piv:NCTC13079_01527"/>
<keyword evidence="2 6" id="KW-0560">Oxidoreductase</keyword>
<dbReference type="EMBL" id="LR134523">
    <property type="protein sequence ID" value="VEJ36322.1"/>
    <property type="molecule type" value="Genomic_DNA"/>
</dbReference>
<proteinExistence type="predicted"/>
<dbReference type="Proteomes" id="UP000269544">
    <property type="component" value="Chromosome"/>
</dbReference>